<reference evidence="2 3" key="1">
    <citation type="journal article" date="2016" name="Mol. Biol. Evol.">
        <title>Genome-Wide Survey of Gut Fungi (Harpellales) Reveals the First Horizontally Transferred Ubiquitin Gene from a Mosquito Host.</title>
        <authorList>
            <person name="Wang Y."/>
            <person name="White M.M."/>
            <person name="Kvist S."/>
            <person name="Moncalvo J.M."/>
        </authorList>
    </citation>
    <scope>NUCLEOTIDE SEQUENCE [LARGE SCALE GENOMIC DNA]</scope>
    <source>
        <strain evidence="2 3">ALG-7-W6</strain>
    </source>
</reference>
<evidence type="ECO:0000259" key="1">
    <source>
        <dbReference type="Pfam" id="PF16420"/>
    </source>
</evidence>
<protein>
    <submittedName>
        <fullName evidence="2">Ubiquitin-like modifier-activating enzyme ATG7</fullName>
    </submittedName>
</protein>
<feature type="domain" description="Ubiquitin-like modifier-activating enzyme Atg7 N-terminal" evidence="1">
    <location>
        <begin position="4"/>
        <end position="132"/>
    </location>
</feature>
<keyword evidence="3" id="KW-1185">Reference proteome</keyword>
<dbReference type="InterPro" id="IPR032197">
    <property type="entry name" value="Atg7_N"/>
</dbReference>
<dbReference type="STRING" id="133383.A0A1R0H8G8"/>
<dbReference type="OrthoDB" id="338614at2759"/>
<dbReference type="EMBL" id="LSSL01000118">
    <property type="protein sequence ID" value="OLY85404.1"/>
    <property type="molecule type" value="Genomic_DNA"/>
</dbReference>
<dbReference type="Proteomes" id="UP000187455">
    <property type="component" value="Unassembled WGS sequence"/>
</dbReference>
<dbReference type="InterPro" id="IPR042522">
    <property type="entry name" value="Atg7_N_1"/>
</dbReference>
<evidence type="ECO:0000313" key="2">
    <source>
        <dbReference type="EMBL" id="OLY85404.1"/>
    </source>
</evidence>
<organism evidence="2 3">
    <name type="scientific">Smittium mucronatum</name>
    <dbReference type="NCBI Taxonomy" id="133383"/>
    <lineage>
        <taxon>Eukaryota</taxon>
        <taxon>Fungi</taxon>
        <taxon>Fungi incertae sedis</taxon>
        <taxon>Zoopagomycota</taxon>
        <taxon>Kickxellomycotina</taxon>
        <taxon>Harpellomycetes</taxon>
        <taxon>Harpellales</taxon>
        <taxon>Legeriomycetaceae</taxon>
        <taxon>Smittium</taxon>
    </lineage>
</organism>
<evidence type="ECO:0000313" key="3">
    <source>
        <dbReference type="Proteomes" id="UP000187455"/>
    </source>
</evidence>
<name>A0A1R0H8G8_9FUNG</name>
<dbReference type="Pfam" id="PF16420">
    <property type="entry name" value="ATG7_N"/>
    <property type="match status" value="1"/>
</dbReference>
<comment type="caution">
    <text evidence="2">The sequence shown here is derived from an EMBL/GenBank/DDBJ whole genome shotgun (WGS) entry which is preliminary data.</text>
</comment>
<sequence>MNPLKFEPFQTTISPLFWSELVEYKLYDAKLDSSRILVRGQYECGRRRLIQSKTAETKTMALQSRFHISFIPKQERAQLPNTHQPLGEIYSKVSAEYSTHILGYLYNTNTVEEFKEIDRNSLLHKISQEVFYSKKYYNTFFTSNILNSTPNNLL</sequence>
<gene>
    <name evidence="2" type="ORF">AYI68_g408</name>
</gene>
<dbReference type="AlphaFoldDB" id="A0A1R0H8G8"/>
<accession>A0A1R0H8G8</accession>
<dbReference type="Gene3D" id="3.40.140.70">
    <property type="entry name" value="Ubiquitin-like modifier-activating enzyme ATG7 N-terminal domain"/>
    <property type="match status" value="1"/>
</dbReference>
<proteinExistence type="predicted"/>